<proteinExistence type="predicted"/>
<dbReference type="GO" id="GO:0005737">
    <property type="term" value="C:cytoplasm"/>
    <property type="evidence" value="ECO:0007669"/>
    <property type="project" value="TreeGrafter"/>
</dbReference>
<dbReference type="AlphaFoldDB" id="A0A5Q2F7S8"/>
<evidence type="ECO:0000256" key="2">
    <source>
        <dbReference type="SAM" id="MobiDB-lite"/>
    </source>
</evidence>
<keyword evidence="5" id="KW-1185">Reference proteome</keyword>
<feature type="compositionally biased region" description="Low complexity" evidence="2">
    <location>
        <begin position="269"/>
        <end position="293"/>
    </location>
</feature>
<evidence type="ECO:0000259" key="3">
    <source>
        <dbReference type="Pfam" id="PF04909"/>
    </source>
</evidence>
<dbReference type="PANTHER" id="PTHR21240">
    <property type="entry name" value="2-AMINO-3-CARBOXYLMUCONATE-6-SEMIALDEHYDE DECARBOXYLASE"/>
    <property type="match status" value="1"/>
</dbReference>
<organism evidence="4 5">
    <name type="scientific">Raineyella fluvialis</name>
    <dbReference type="NCBI Taxonomy" id="2662261"/>
    <lineage>
        <taxon>Bacteria</taxon>
        <taxon>Bacillati</taxon>
        <taxon>Actinomycetota</taxon>
        <taxon>Actinomycetes</taxon>
        <taxon>Propionibacteriales</taxon>
        <taxon>Propionibacteriaceae</taxon>
        <taxon>Raineyella</taxon>
    </lineage>
</organism>
<feature type="region of interest" description="Disordered" evidence="2">
    <location>
        <begin position="254"/>
        <end position="293"/>
    </location>
</feature>
<evidence type="ECO:0000256" key="1">
    <source>
        <dbReference type="ARBA" id="ARBA00023239"/>
    </source>
</evidence>
<dbReference type="KEGG" id="rain:Rai3103_04020"/>
<name>A0A5Q2F7S8_9ACTN</name>
<dbReference type="Pfam" id="PF04909">
    <property type="entry name" value="Amidohydro_2"/>
    <property type="match status" value="1"/>
</dbReference>
<protein>
    <submittedName>
        <fullName evidence="4">Amidohydrolase family protein</fullName>
    </submittedName>
</protein>
<dbReference type="InterPro" id="IPR006680">
    <property type="entry name" value="Amidohydro-rel"/>
</dbReference>
<keyword evidence="1" id="KW-0456">Lyase</keyword>
<dbReference type="SUPFAM" id="SSF51556">
    <property type="entry name" value="Metallo-dependent hydrolases"/>
    <property type="match status" value="1"/>
</dbReference>
<gene>
    <name evidence="4" type="ORF">Rai3103_04020</name>
</gene>
<dbReference type="EMBL" id="CP045725">
    <property type="protein sequence ID" value="QGF22972.1"/>
    <property type="molecule type" value="Genomic_DNA"/>
</dbReference>
<dbReference type="PANTHER" id="PTHR21240:SF28">
    <property type="entry name" value="ISO-OROTATE DECARBOXYLASE (EUROFUNG)"/>
    <property type="match status" value="1"/>
</dbReference>
<dbReference type="GO" id="GO:0016787">
    <property type="term" value="F:hydrolase activity"/>
    <property type="evidence" value="ECO:0007669"/>
    <property type="project" value="UniProtKB-KW"/>
</dbReference>
<dbReference type="GO" id="GO:0019748">
    <property type="term" value="P:secondary metabolic process"/>
    <property type="evidence" value="ECO:0007669"/>
    <property type="project" value="TreeGrafter"/>
</dbReference>
<feature type="domain" description="Amidohydrolase-related" evidence="3">
    <location>
        <begin position="11"/>
        <end position="192"/>
    </location>
</feature>
<sequence>MSPGYPALRQVDVHTHAMPRPLLGWLAERGLADLAGLADGVVDLDPVLTGGSTRTTLSCPAPAYDVGPRLAAMDEAGVEVQAVAVSPHLRAAASGDTALVLELTRRSNEALAAFVAEAPDHLVALATVPVGLPEAAEEVRYCLDELGMAGVSLGTHGAGRDLTDPVHTPLWQVLAERRVFALLHPVGGPGDLGDSGEPWAGSVTAAVDIALAVAGLLRAGTLETYDFPLCLTYGGGALPAVRGMMQRGWERLGEGPALRHSPSTSCAGSTTTPRPSTPSHSSSWSSSPDRPGC</sequence>
<dbReference type="Proteomes" id="UP000386847">
    <property type="component" value="Chromosome"/>
</dbReference>
<accession>A0A5Q2F7S8</accession>
<reference evidence="4 5" key="1">
    <citation type="submission" date="2019-10" db="EMBL/GenBank/DDBJ databases">
        <title>Genomic analysis of Raineyella sp. CBA3103.</title>
        <authorList>
            <person name="Roh S.W."/>
        </authorList>
    </citation>
    <scope>NUCLEOTIDE SEQUENCE [LARGE SCALE GENOMIC DNA]</scope>
    <source>
        <strain evidence="4 5">CBA3103</strain>
    </source>
</reference>
<dbReference type="GO" id="GO:0016831">
    <property type="term" value="F:carboxy-lyase activity"/>
    <property type="evidence" value="ECO:0007669"/>
    <property type="project" value="InterPro"/>
</dbReference>
<dbReference type="InterPro" id="IPR032465">
    <property type="entry name" value="ACMSD"/>
</dbReference>
<dbReference type="RefSeq" id="WP_153571499.1">
    <property type="nucleotide sequence ID" value="NZ_CP045725.1"/>
</dbReference>
<evidence type="ECO:0000313" key="4">
    <source>
        <dbReference type="EMBL" id="QGF22972.1"/>
    </source>
</evidence>
<keyword evidence="4" id="KW-0378">Hydrolase</keyword>
<dbReference type="Gene3D" id="3.20.20.140">
    <property type="entry name" value="Metal-dependent hydrolases"/>
    <property type="match status" value="1"/>
</dbReference>
<dbReference type="InterPro" id="IPR032466">
    <property type="entry name" value="Metal_Hydrolase"/>
</dbReference>
<evidence type="ECO:0000313" key="5">
    <source>
        <dbReference type="Proteomes" id="UP000386847"/>
    </source>
</evidence>